<dbReference type="EMBL" id="CP042652">
    <property type="protein sequence ID" value="QKE29356.1"/>
    <property type="molecule type" value="Genomic_DNA"/>
</dbReference>
<evidence type="ECO:0000259" key="4">
    <source>
        <dbReference type="PROSITE" id="PS50893"/>
    </source>
</evidence>
<dbReference type="Pfam" id="PF00005">
    <property type="entry name" value="ABC_tran"/>
    <property type="match status" value="1"/>
</dbReference>
<dbReference type="GO" id="GO:0016887">
    <property type="term" value="F:ATP hydrolysis activity"/>
    <property type="evidence" value="ECO:0007669"/>
    <property type="project" value="InterPro"/>
</dbReference>
<dbReference type="AlphaFoldDB" id="A0A6M8EJ55"/>
<proteinExistence type="predicted"/>
<evidence type="ECO:0000256" key="1">
    <source>
        <dbReference type="ARBA" id="ARBA00022448"/>
    </source>
</evidence>
<keyword evidence="6" id="KW-1185">Reference proteome</keyword>
<dbReference type="SUPFAM" id="SSF52540">
    <property type="entry name" value="P-loop containing nucleoside triphosphate hydrolases"/>
    <property type="match status" value="1"/>
</dbReference>
<protein>
    <submittedName>
        <fullName evidence="5">Nitrate/sulfonate/bicarbonate ABC transporter, ATP-binding protein</fullName>
    </submittedName>
</protein>
<dbReference type="Proteomes" id="UP000503483">
    <property type="component" value="Chromosome"/>
</dbReference>
<keyword evidence="2" id="KW-0547">Nucleotide-binding</keyword>
<dbReference type="PANTHER" id="PTHR42788:SF19">
    <property type="entry name" value="ALIPHATIC SULFONATES IMPORT ATP-BINDING PROTEIN SSUB 2"/>
    <property type="match status" value="1"/>
</dbReference>
<organism evidence="5 6">
    <name type="scientific">Arcobacter acticola</name>
    <dbReference type="NCBI Taxonomy" id="1849015"/>
    <lineage>
        <taxon>Bacteria</taxon>
        <taxon>Pseudomonadati</taxon>
        <taxon>Campylobacterota</taxon>
        <taxon>Epsilonproteobacteria</taxon>
        <taxon>Campylobacterales</taxon>
        <taxon>Arcobacteraceae</taxon>
        <taxon>Arcobacter</taxon>
    </lineage>
</organism>
<name>A0A6M8EJ55_9BACT</name>
<dbReference type="InterPro" id="IPR003439">
    <property type="entry name" value="ABC_transporter-like_ATP-bd"/>
</dbReference>
<keyword evidence="3 5" id="KW-0067">ATP-binding</keyword>
<dbReference type="PROSITE" id="PS50893">
    <property type="entry name" value="ABC_TRANSPORTER_2"/>
    <property type="match status" value="1"/>
</dbReference>
<evidence type="ECO:0000256" key="3">
    <source>
        <dbReference type="ARBA" id="ARBA00022840"/>
    </source>
</evidence>
<dbReference type="InterPro" id="IPR027417">
    <property type="entry name" value="P-loop_NTPase"/>
</dbReference>
<dbReference type="RefSeq" id="WP_172127012.1">
    <property type="nucleotide sequence ID" value="NZ_CP042652.1"/>
</dbReference>
<evidence type="ECO:0000313" key="5">
    <source>
        <dbReference type="EMBL" id="QKE29356.1"/>
    </source>
</evidence>
<dbReference type="KEGG" id="paco:AACT_2229"/>
<dbReference type="InterPro" id="IPR003593">
    <property type="entry name" value="AAA+_ATPase"/>
</dbReference>
<dbReference type="SMART" id="SM00382">
    <property type="entry name" value="AAA"/>
    <property type="match status" value="1"/>
</dbReference>
<keyword evidence="1" id="KW-0813">Transport</keyword>
<feature type="domain" description="ABC transporter" evidence="4">
    <location>
        <begin position="7"/>
        <end position="228"/>
    </location>
</feature>
<gene>
    <name evidence="5" type="ORF">AACT_2229</name>
</gene>
<sequence length="247" mass="27954">MKNNFIAQIQNLSLDFKGKKLFKNLNFNILENKSTALLGSSGVGKSTLLRCIADLEIENITDGKIILKEGTNIAWLSQENSLFPWLSILDNVQLYHHLKGTKTNQTLQKAEELLSQVNMSDHLNKKTYELSGGQKQRVALARTLMQDANLILMDEPFSALDAITKMQLQDLTCHLLKDKTVVLVTHDPQEAIKLANHIYILKNQPVVFEEVASLQGALPHQLSNEKLWNLQEELISKLQEQNKESQI</sequence>
<evidence type="ECO:0000256" key="2">
    <source>
        <dbReference type="ARBA" id="ARBA00022741"/>
    </source>
</evidence>
<evidence type="ECO:0000313" key="6">
    <source>
        <dbReference type="Proteomes" id="UP000503483"/>
    </source>
</evidence>
<accession>A0A6M8EJ55</accession>
<dbReference type="InterPro" id="IPR050166">
    <property type="entry name" value="ABC_transporter_ATP-bind"/>
</dbReference>
<dbReference type="Gene3D" id="3.40.50.300">
    <property type="entry name" value="P-loop containing nucleotide triphosphate hydrolases"/>
    <property type="match status" value="1"/>
</dbReference>
<dbReference type="PROSITE" id="PS00211">
    <property type="entry name" value="ABC_TRANSPORTER_1"/>
    <property type="match status" value="1"/>
</dbReference>
<dbReference type="GO" id="GO:0005524">
    <property type="term" value="F:ATP binding"/>
    <property type="evidence" value="ECO:0007669"/>
    <property type="project" value="UniProtKB-KW"/>
</dbReference>
<reference evidence="5 6" key="1">
    <citation type="submission" date="2019-08" db="EMBL/GenBank/DDBJ databases">
        <title>Complete genome sequence of Arcobacter acticola.</title>
        <authorList>
            <person name="Miller W."/>
        </authorList>
    </citation>
    <scope>NUCLEOTIDE SEQUENCE [LARGE SCALE GENOMIC DNA]</scope>
    <source>
        <strain evidence="5 6">KCTC 52212</strain>
    </source>
</reference>
<dbReference type="InterPro" id="IPR017871">
    <property type="entry name" value="ABC_transporter-like_CS"/>
</dbReference>
<dbReference type="PANTHER" id="PTHR42788">
    <property type="entry name" value="TAURINE IMPORT ATP-BINDING PROTEIN-RELATED"/>
    <property type="match status" value="1"/>
</dbReference>